<sequence>MNTLFKRPVVWSIIGTAVLVAVWAISSVAADDIYYPPLPEVIAGVVEFWFTGPGAEDLASSMRNVGLGFIIGAAAAVLLGLVIGQLWWVRTALTPGLEFIRAIPATALIPFAMVIFGLGDTMKVIIIALGAFFPILLTVIDGARSVSPEAIDTAKAYQINGLSRQLRVVIPSVLPRAVAGIRIAIPLALIVMVTSEMTGSSVGIGTVLIEAQDSFNQVSVWAVIVLLGLLGMVLNGLFWLVERRILGWHRRLHHQEGS</sequence>
<evidence type="ECO:0000259" key="8">
    <source>
        <dbReference type="PROSITE" id="PS50928"/>
    </source>
</evidence>
<feature type="transmembrane region" description="Helical" evidence="7">
    <location>
        <begin position="124"/>
        <end position="143"/>
    </location>
</feature>
<protein>
    <submittedName>
        <fullName evidence="9">ABC transporter permease</fullName>
    </submittedName>
</protein>
<evidence type="ECO:0000313" key="10">
    <source>
        <dbReference type="Proteomes" id="UP000216533"/>
    </source>
</evidence>
<dbReference type="AlphaFoldDB" id="A0A255E4E6"/>
<dbReference type="GO" id="GO:0055085">
    <property type="term" value="P:transmembrane transport"/>
    <property type="evidence" value="ECO:0007669"/>
    <property type="project" value="InterPro"/>
</dbReference>
<evidence type="ECO:0000313" key="9">
    <source>
        <dbReference type="EMBL" id="OYN86457.1"/>
    </source>
</evidence>
<keyword evidence="3" id="KW-1003">Cell membrane</keyword>
<feature type="domain" description="ABC transmembrane type-1" evidence="8">
    <location>
        <begin position="58"/>
        <end position="238"/>
    </location>
</feature>
<evidence type="ECO:0000256" key="1">
    <source>
        <dbReference type="ARBA" id="ARBA00004651"/>
    </source>
</evidence>
<dbReference type="SUPFAM" id="SSF161098">
    <property type="entry name" value="MetI-like"/>
    <property type="match status" value="1"/>
</dbReference>
<comment type="similarity">
    <text evidence="7">Belongs to the binding-protein-dependent transport system permease family.</text>
</comment>
<dbReference type="Pfam" id="PF00528">
    <property type="entry name" value="BPD_transp_1"/>
    <property type="match status" value="1"/>
</dbReference>
<feature type="transmembrane region" description="Helical" evidence="7">
    <location>
        <begin position="9"/>
        <end position="30"/>
    </location>
</feature>
<keyword evidence="5 7" id="KW-1133">Transmembrane helix</keyword>
<dbReference type="InterPro" id="IPR035906">
    <property type="entry name" value="MetI-like_sf"/>
</dbReference>
<feature type="transmembrane region" description="Helical" evidence="7">
    <location>
        <begin position="99"/>
        <end position="118"/>
    </location>
</feature>
<reference evidence="9 10" key="1">
    <citation type="submission" date="2017-07" db="EMBL/GenBank/DDBJ databases">
        <title>Draft whole genome sequences of clinical Proprionibacteriaceae strains.</title>
        <authorList>
            <person name="Bernier A.-M."/>
            <person name="Bernard K."/>
            <person name="Domingo M.-C."/>
        </authorList>
    </citation>
    <scope>NUCLEOTIDE SEQUENCE [LARGE SCALE GENOMIC DNA]</scope>
    <source>
        <strain evidence="9 10">NML 160184</strain>
    </source>
</reference>
<evidence type="ECO:0000256" key="5">
    <source>
        <dbReference type="ARBA" id="ARBA00022989"/>
    </source>
</evidence>
<evidence type="ECO:0000256" key="4">
    <source>
        <dbReference type="ARBA" id="ARBA00022692"/>
    </source>
</evidence>
<dbReference type="Proteomes" id="UP000216533">
    <property type="component" value="Unassembled WGS sequence"/>
</dbReference>
<dbReference type="PROSITE" id="PS50928">
    <property type="entry name" value="ABC_TM1"/>
    <property type="match status" value="1"/>
</dbReference>
<name>A0A255E4E6_9ACTN</name>
<evidence type="ECO:0000256" key="3">
    <source>
        <dbReference type="ARBA" id="ARBA00022475"/>
    </source>
</evidence>
<keyword evidence="2 7" id="KW-0813">Transport</keyword>
<evidence type="ECO:0000256" key="7">
    <source>
        <dbReference type="RuleBase" id="RU363032"/>
    </source>
</evidence>
<organism evidence="9 10">
    <name type="scientific">Parenemella sanctibonifatiensis</name>
    <dbReference type="NCBI Taxonomy" id="2016505"/>
    <lineage>
        <taxon>Bacteria</taxon>
        <taxon>Bacillati</taxon>
        <taxon>Actinomycetota</taxon>
        <taxon>Actinomycetes</taxon>
        <taxon>Propionibacteriales</taxon>
        <taxon>Propionibacteriaceae</taxon>
        <taxon>Parenemella</taxon>
    </lineage>
</organism>
<comment type="caution">
    <text evidence="9">The sequence shown here is derived from an EMBL/GenBank/DDBJ whole genome shotgun (WGS) entry which is preliminary data.</text>
</comment>
<keyword evidence="4 7" id="KW-0812">Transmembrane</keyword>
<accession>A0A255E4E6</accession>
<dbReference type="RefSeq" id="WP_094451025.1">
    <property type="nucleotide sequence ID" value="NZ_NMVI01000018.1"/>
</dbReference>
<feature type="transmembrane region" description="Helical" evidence="7">
    <location>
        <begin position="218"/>
        <end position="241"/>
    </location>
</feature>
<dbReference type="CDD" id="cd06261">
    <property type="entry name" value="TM_PBP2"/>
    <property type="match status" value="1"/>
</dbReference>
<dbReference type="PANTHER" id="PTHR30151">
    <property type="entry name" value="ALKANE SULFONATE ABC TRANSPORTER-RELATED, MEMBRANE SUBUNIT"/>
    <property type="match status" value="1"/>
</dbReference>
<proteinExistence type="inferred from homology"/>
<evidence type="ECO:0000256" key="2">
    <source>
        <dbReference type="ARBA" id="ARBA00022448"/>
    </source>
</evidence>
<dbReference type="PANTHER" id="PTHR30151:SF0">
    <property type="entry name" value="ABC TRANSPORTER PERMEASE PROTEIN MJ0413-RELATED"/>
    <property type="match status" value="1"/>
</dbReference>
<feature type="transmembrane region" description="Helical" evidence="7">
    <location>
        <begin position="65"/>
        <end position="87"/>
    </location>
</feature>
<dbReference type="EMBL" id="NMVI01000018">
    <property type="protein sequence ID" value="OYN86457.1"/>
    <property type="molecule type" value="Genomic_DNA"/>
</dbReference>
<keyword evidence="6 7" id="KW-0472">Membrane</keyword>
<dbReference type="InterPro" id="IPR000515">
    <property type="entry name" value="MetI-like"/>
</dbReference>
<dbReference type="GO" id="GO:0005886">
    <property type="term" value="C:plasma membrane"/>
    <property type="evidence" value="ECO:0007669"/>
    <property type="project" value="UniProtKB-SubCell"/>
</dbReference>
<comment type="subcellular location">
    <subcellularLocation>
        <location evidence="1 7">Cell membrane</location>
        <topology evidence="1 7">Multi-pass membrane protein</topology>
    </subcellularLocation>
</comment>
<evidence type="ECO:0000256" key="6">
    <source>
        <dbReference type="ARBA" id="ARBA00023136"/>
    </source>
</evidence>
<gene>
    <name evidence="9" type="ORF">CGZ92_08900</name>
</gene>
<dbReference type="Gene3D" id="1.10.3720.10">
    <property type="entry name" value="MetI-like"/>
    <property type="match status" value="1"/>
</dbReference>